<comment type="caution">
    <text evidence="1">The sequence shown here is derived from an EMBL/GenBank/DDBJ whole genome shotgun (WGS) entry which is preliminary data.</text>
</comment>
<protein>
    <submittedName>
        <fullName evidence="1">Uncharacterized protein</fullName>
    </submittedName>
</protein>
<sequence length="207" mass="23454">MGAKTWMLMYADGDIASVLRSHPQPDRDASRAVLERLHPEARLSPLEDGNLAEDANPRDGKVYAGVYPGLTVVTTEDVALDYPSRLPQRFVDEAQGRTLYLHAMHSVVDWFAYAIWVDGVLRRSLSLAPEDGIIENIGAQLDFEKPYWAGEHPVEVDEDDPPYPFVFHPLELGEEALRHLFGFNYEGWVQDDDPDLFELVLVGYRRS</sequence>
<dbReference type="Proteomes" id="UP000555407">
    <property type="component" value="Unassembled WGS sequence"/>
</dbReference>
<gene>
    <name evidence="1" type="ORF">BJY22_002357</name>
</gene>
<dbReference type="RefSeq" id="WP_167206147.1">
    <property type="nucleotide sequence ID" value="NZ_JAASRO010000001.1"/>
</dbReference>
<dbReference type="Pfam" id="PF21997">
    <property type="entry name" value="DUF6928"/>
    <property type="match status" value="1"/>
</dbReference>
<accession>A0A7X5V8L7</accession>
<dbReference type="EMBL" id="JAASRO010000001">
    <property type="protein sequence ID" value="NIK56640.1"/>
    <property type="molecule type" value="Genomic_DNA"/>
</dbReference>
<proteinExistence type="predicted"/>
<evidence type="ECO:0000313" key="2">
    <source>
        <dbReference type="Proteomes" id="UP000555407"/>
    </source>
</evidence>
<dbReference type="InterPro" id="IPR053847">
    <property type="entry name" value="DUF6928"/>
</dbReference>
<organism evidence="1 2">
    <name type="scientific">Kribbella shirazensis</name>
    <dbReference type="NCBI Taxonomy" id="1105143"/>
    <lineage>
        <taxon>Bacteria</taxon>
        <taxon>Bacillati</taxon>
        <taxon>Actinomycetota</taxon>
        <taxon>Actinomycetes</taxon>
        <taxon>Propionibacteriales</taxon>
        <taxon>Kribbellaceae</taxon>
        <taxon>Kribbella</taxon>
    </lineage>
</organism>
<dbReference type="AlphaFoldDB" id="A0A7X5V8L7"/>
<keyword evidence="2" id="KW-1185">Reference proteome</keyword>
<evidence type="ECO:0000313" key="1">
    <source>
        <dbReference type="EMBL" id="NIK56640.1"/>
    </source>
</evidence>
<reference evidence="1 2" key="1">
    <citation type="submission" date="2020-03" db="EMBL/GenBank/DDBJ databases">
        <title>Sequencing the genomes of 1000 actinobacteria strains.</title>
        <authorList>
            <person name="Klenk H.-P."/>
        </authorList>
    </citation>
    <scope>NUCLEOTIDE SEQUENCE [LARGE SCALE GENOMIC DNA]</scope>
    <source>
        <strain evidence="1 2">DSM 45490</strain>
    </source>
</reference>
<name>A0A7X5V8L7_9ACTN</name>